<name>A0ABW7NAW2_9BACT</name>
<dbReference type="GO" id="GO:0016757">
    <property type="term" value="F:glycosyltransferase activity"/>
    <property type="evidence" value="ECO:0007669"/>
    <property type="project" value="UniProtKB-KW"/>
</dbReference>
<organism evidence="2 3">
    <name type="scientific">Marinoscillum luteum</name>
    <dbReference type="NCBI Taxonomy" id="861051"/>
    <lineage>
        <taxon>Bacteria</taxon>
        <taxon>Pseudomonadati</taxon>
        <taxon>Bacteroidota</taxon>
        <taxon>Cytophagia</taxon>
        <taxon>Cytophagales</taxon>
        <taxon>Reichenbachiellaceae</taxon>
        <taxon>Marinoscillum</taxon>
    </lineage>
</organism>
<dbReference type="Proteomes" id="UP001610063">
    <property type="component" value="Unassembled WGS sequence"/>
</dbReference>
<evidence type="ECO:0000313" key="2">
    <source>
        <dbReference type="EMBL" id="MFH6984766.1"/>
    </source>
</evidence>
<proteinExistence type="predicted"/>
<comment type="caution">
    <text evidence="2">The sequence shown here is derived from an EMBL/GenBank/DDBJ whole genome shotgun (WGS) entry which is preliminary data.</text>
</comment>
<dbReference type="Pfam" id="PF13439">
    <property type="entry name" value="Glyco_transf_4"/>
    <property type="match status" value="1"/>
</dbReference>
<evidence type="ECO:0000259" key="1">
    <source>
        <dbReference type="Pfam" id="PF13439"/>
    </source>
</evidence>
<keyword evidence="2" id="KW-0328">Glycosyltransferase</keyword>
<dbReference type="RefSeq" id="WP_395418199.1">
    <property type="nucleotide sequence ID" value="NZ_JBIPKE010000018.1"/>
</dbReference>
<protein>
    <submittedName>
        <fullName evidence="2">Glycosyltransferase</fullName>
        <ecNumber evidence="2">2.4.-.-</ecNumber>
    </submittedName>
</protein>
<keyword evidence="3" id="KW-1185">Reference proteome</keyword>
<dbReference type="SUPFAM" id="SSF53756">
    <property type="entry name" value="UDP-Glycosyltransferase/glycogen phosphorylase"/>
    <property type="match status" value="1"/>
</dbReference>
<evidence type="ECO:0000313" key="3">
    <source>
        <dbReference type="Proteomes" id="UP001610063"/>
    </source>
</evidence>
<dbReference type="EMBL" id="JBIPKE010000018">
    <property type="protein sequence ID" value="MFH6984766.1"/>
    <property type="molecule type" value="Genomic_DNA"/>
</dbReference>
<reference evidence="2 3" key="1">
    <citation type="journal article" date="2013" name="Int. J. Syst. Evol. Microbiol.">
        <title>Marinoscillum luteum sp. nov., isolated from marine sediment.</title>
        <authorList>
            <person name="Cha I.T."/>
            <person name="Park S.J."/>
            <person name="Kim S.J."/>
            <person name="Kim J.G."/>
            <person name="Jung M.Y."/>
            <person name="Shin K.S."/>
            <person name="Kwon K.K."/>
            <person name="Yang S.H."/>
            <person name="Seo Y.S."/>
            <person name="Rhee S.K."/>
        </authorList>
    </citation>
    <scope>NUCLEOTIDE SEQUENCE [LARGE SCALE GENOMIC DNA]</scope>
    <source>
        <strain evidence="2 3">KCTC 23939</strain>
    </source>
</reference>
<dbReference type="EC" id="2.4.-.-" evidence="2"/>
<dbReference type="InterPro" id="IPR028098">
    <property type="entry name" value="Glyco_trans_4-like_N"/>
</dbReference>
<accession>A0ABW7NAW2</accession>
<gene>
    <name evidence="2" type="ORF">ACHKAR_15020</name>
</gene>
<dbReference type="Gene3D" id="3.40.50.2000">
    <property type="entry name" value="Glycogen Phosphorylase B"/>
    <property type="match status" value="2"/>
</dbReference>
<sequence length="409" mass="46913">MRKHVAYLTYDGLTDPLGQSQVLPYILGVEAMGVYRFTIVSFEKPENFEKEKGVIQDLIRERQIRWIPNTYRRNPPIISTLFDVIRLWKKVRELVTKDSAEIVHCRSYVTALVGLQAKKKFGSQFIFDMRGFWADERVEGGIWNLKNPAYRLVYDYFKRKERLFLREADHVVTLTFKARDIINSWAIKPGDLPVTVIPCCVDMDHFDPEKVDPDHLKELREDLRIGPDEFVLTYVGSLGTWYMVEEMVMFFSKMLNSQPLAKFLLLTKDDPEGVLRIARRLKIPLDSIMVRPVSRSQMPAHIALSSFSIFFIKPVFSKQASSPTKMGEIMAMGVPIIANKGIGDSDNYISREMGVMVDVEGPAEINVSSQRLLAFSANSNLIRNRCKAVFSLDVGVDAYFSIYNFHSVK</sequence>
<feature type="domain" description="Glycosyltransferase subfamily 4-like N-terminal" evidence="1">
    <location>
        <begin position="36"/>
        <end position="204"/>
    </location>
</feature>
<keyword evidence="2" id="KW-0808">Transferase</keyword>